<dbReference type="KEGG" id="ptkz:JDV02_001951"/>
<evidence type="ECO:0000313" key="4">
    <source>
        <dbReference type="Proteomes" id="UP000829364"/>
    </source>
</evidence>
<feature type="region of interest" description="Disordered" evidence="1">
    <location>
        <begin position="27"/>
        <end position="56"/>
    </location>
</feature>
<evidence type="ECO:0000256" key="2">
    <source>
        <dbReference type="SAM" id="SignalP"/>
    </source>
</evidence>
<proteinExistence type="predicted"/>
<evidence type="ECO:0000256" key="1">
    <source>
        <dbReference type="SAM" id="MobiDB-lite"/>
    </source>
</evidence>
<feature type="chain" id="PRO_5040405528" evidence="2">
    <location>
        <begin position="18"/>
        <end position="197"/>
    </location>
</feature>
<sequence length="197" mass="21604">MKFATCIVVALGSSVLALPDPASRSAIQRRAKGECRRPGASTAAAPGQTPGPVAASNIGEDQLLSWVSRPGPADIEKNKCNDNPRERLLTVKNFEKILAKAKKCGTGIACRTVDDPAVCFAKFKAPPNHPKTKLPWKEPDESDYEYDALCEGLPWKTFYPEVPCGTKQHCVSYDWTNPNDDKFRNEADCLGSHEKKE</sequence>
<keyword evidence="2" id="KW-0732">Signal</keyword>
<dbReference type="AlphaFoldDB" id="A0A9Q8Q9Z9"/>
<organism evidence="3 4">
    <name type="scientific">Purpureocillium takamizusanense</name>
    <dbReference type="NCBI Taxonomy" id="2060973"/>
    <lineage>
        <taxon>Eukaryota</taxon>
        <taxon>Fungi</taxon>
        <taxon>Dikarya</taxon>
        <taxon>Ascomycota</taxon>
        <taxon>Pezizomycotina</taxon>
        <taxon>Sordariomycetes</taxon>
        <taxon>Hypocreomycetidae</taxon>
        <taxon>Hypocreales</taxon>
        <taxon>Ophiocordycipitaceae</taxon>
        <taxon>Purpureocillium</taxon>
    </lineage>
</organism>
<dbReference type="RefSeq" id="XP_047838897.1">
    <property type="nucleotide sequence ID" value="XM_047982927.1"/>
</dbReference>
<dbReference type="Proteomes" id="UP000829364">
    <property type="component" value="Chromosome 2"/>
</dbReference>
<dbReference type="OrthoDB" id="10608102at2759"/>
<evidence type="ECO:0000313" key="3">
    <source>
        <dbReference type="EMBL" id="UNI15416.1"/>
    </source>
</evidence>
<accession>A0A9Q8Q9Z9</accession>
<reference evidence="3" key="1">
    <citation type="submission" date="2021-11" db="EMBL/GenBank/DDBJ databases">
        <title>Purpureocillium_takamizusanense_genome.</title>
        <authorList>
            <person name="Nguyen N.-H."/>
        </authorList>
    </citation>
    <scope>NUCLEOTIDE SEQUENCE</scope>
    <source>
        <strain evidence="3">PT3</strain>
    </source>
</reference>
<gene>
    <name evidence="3" type="ORF">JDV02_001951</name>
</gene>
<protein>
    <submittedName>
        <fullName evidence="3">Uncharacterized protein</fullName>
    </submittedName>
</protein>
<keyword evidence="4" id="KW-1185">Reference proteome</keyword>
<name>A0A9Q8Q9Z9_9HYPO</name>
<dbReference type="EMBL" id="CP086355">
    <property type="protein sequence ID" value="UNI15416.1"/>
    <property type="molecule type" value="Genomic_DNA"/>
</dbReference>
<feature type="signal peptide" evidence="2">
    <location>
        <begin position="1"/>
        <end position="17"/>
    </location>
</feature>
<dbReference type="GeneID" id="72063912"/>